<evidence type="ECO:0000256" key="1">
    <source>
        <dbReference type="SAM" id="MobiDB-lite"/>
    </source>
</evidence>
<gene>
    <name evidence="2" type="ORF">AO440_003753</name>
</gene>
<dbReference type="VEuPathDB" id="FungiDB:GWK60_K11715"/>
<dbReference type="VEuPathDB" id="FungiDB:GVI51_K11781"/>
<organism evidence="2 3">
    <name type="scientific">Candida glabrata</name>
    <name type="common">Yeast</name>
    <name type="synonym">Torulopsis glabrata</name>
    <dbReference type="NCBI Taxonomy" id="5478"/>
    <lineage>
        <taxon>Eukaryota</taxon>
        <taxon>Fungi</taxon>
        <taxon>Dikarya</taxon>
        <taxon>Ascomycota</taxon>
        <taxon>Saccharomycotina</taxon>
        <taxon>Saccharomycetes</taxon>
        <taxon>Saccharomycetales</taxon>
        <taxon>Saccharomycetaceae</taxon>
        <taxon>Nakaseomyces</taxon>
    </lineage>
</organism>
<dbReference type="EMBL" id="LLZZ01000126">
    <property type="protein sequence ID" value="KTB02189.1"/>
    <property type="molecule type" value="Genomic_DNA"/>
</dbReference>
<evidence type="ECO:0000313" key="2">
    <source>
        <dbReference type="EMBL" id="KTB02189.1"/>
    </source>
</evidence>
<accession>A0A0W0CS20</accession>
<dbReference type="Proteomes" id="UP000054886">
    <property type="component" value="Unassembled WGS sequence"/>
</dbReference>
<sequence length="107" mass="11358">MGMGGMPNTGMNMMSQMQTGVQLGGTMPGTMQGRRRGGGSCNDCICCIELCGSCLTAWFAPSPMEVRQSATNNPIPNDRIAEANKPVPPPAYEAVLDNRTTVNHTHS</sequence>
<reference evidence="2 3" key="1">
    <citation type="submission" date="2015-10" db="EMBL/GenBank/DDBJ databases">
        <title>Draft genomes sequences of Candida glabrata isolates 1A, 1B, 2A, 2B, 3A and 3B.</title>
        <authorList>
            <person name="Haavelsrud O.E."/>
            <person name="Gaustad P."/>
        </authorList>
    </citation>
    <scope>NUCLEOTIDE SEQUENCE [LARGE SCALE GENOMIC DNA]</scope>
    <source>
        <strain evidence="2">910700640</strain>
    </source>
</reference>
<protein>
    <submittedName>
        <fullName evidence="2">Uncharacterized protein</fullName>
    </submittedName>
</protein>
<comment type="caution">
    <text evidence="2">The sequence shown here is derived from an EMBL/GenBank/DDBJ whole genome shotgun (WGS) entry which is preliminary data.</text>
</comment>
<name>A0A0W0CS20_CANGB</name>
<feature type="region of interest" description="Disordered" evidence="1">
    <location>
        <begin position="67"/>
        <end position="89"/>
    </location>
</feature>
<evidence type="ECO:0000313" key="3">
    <source>
        <dbReference type="Proteomes" id="UP000054886"/>
    </source>
</evidence>
<dbReference type="VEuPathDB" id="FungiDB:B1J91_K11946g"/>
<dbReference type="VEuPathDB" id="FungiDB:CAGL0K11946g"/>
<proteinExistence type="predicted"/>
<dbReference type="AlphaFoldDB" id="A0A0W0CS20"/>